<dbReference type="RefSeq" id="WP_206713321.1">
    <property type="nucleotide sequence ID" value="NZ_CP071091.1"/>
</dbReference>
<gene>
    <name evidence="1" type="ORF">JY572_24595</name>
</gene>
<organism evidence="1 2">
    <name type="scientific">Myxococcus landrumensis</name>
    <dbReference type="NCBI Taxonomy" id="2813577"/>
    <lineage>
        <taxon>Bacteria</taxon>
        <taxon>Pseudomonadati</taxon>
        <taxon>Myxococcota</taxon>
        <taxon>Myxococcia</taxon>
        <taxon>Myxococcales</taxon>
        <taxon>Cystobacterineae</taxon>
        <taxon>Myxococcaceae</taxon>
        <taxon>Myxococcus</taxon>
    </lineage>
</organism>
<protein>
    <submittedName>
        <fullName evidence="1">Kdo hydroxylase family protein</fullName>
    </submittedName>
</protein>
<dbReference type="Pfam" id="PF11004">
    <property type="entry name" value="Kdo_hydroxy"/>
    <property type="match status" value="1"/>
</dbReference>
<sequence length="312" mass="35172">MLETFDASRLKSAGPSTLSDALEHGRIVYFPESPVPLPAPEDITFLREELPTRMKRKNVSLYPEAMRLVGLDSGGDIAERTHRILGEHSRRVTDFLSRTMPGFVKDWSIGTSSFRPLQERGRKLKPHASNELIHVDAGAYGATHGDRILRFFINLHPTEERRWATRGTFEELYHRYGDTAGVAPPPGSERPLSPGVAGRMYSSLLRGASHLGLRMARVIDTSPYDRVMRRFHNFMKDTPEFQASREGYEEFGFPPFSAWMVLTDTVSHACLSGQYALVDTFLIRLSSCRLPEIAPFHLLQQAPAQLPHREAA</sequence>
<proteinExistence type="predicted"/>
<dbReference type="EMBL" id="CP071091">
    <property type="protein sequence ID" value="QSQ11573.1"/>
    <property type="molecule type" value="Genomic_DNA"/>
</dbReference>
<dbReference type="InterPro" id="IPR021266">
    <property type="entry name" value="Kdo_hydroxlase"/>
</dbReference>
<evidence type="ECO:0000313" key="2">
    <source>
        <dbReference type="Proteomes" id="UP000663090"/>
    </source>
</evidence>
<name>A0ABX7N591_9BACT</name>
<accession>A0ABX7N591</accession>
<keyword evidence="2" id="KW-1185">Reference proteome</keyword>
<dbReference type="Proteomes" id="UP000663090">
    <property type="component" value="Chromosome"/>
</dbReference>
<reference evidence="1 2" key="1">
    <citation type="submission" date="2021-02" db="EMBL/GenBank/DDBJ databases">
        <title>De Novo genome assembly of isolated myxobacteria.</title>
        <authorList>
            <person name="Stevens D.C."/>
        </authorList>
    </citation>
    <scope>NUCLEOTIDE SEQUENCE [LARGE SCALE GENOMIC DNA]</scope>
    <source>
        <strain evidence="1 2">SCHIC003</strain>
    </source>
</reference>
<evidence type="ECO:0000313" key="1">
    <source>
        <dbReference type="EMBL" id="QSQ11573.1"/>
    </source>
</evidence>